<comment type="caution">
    <text evidence="2">The sequence shown here is derived from an EMBL/GenBank/DDBJ whole genome shotgun (WGS) entry which is preliminary data.</text>
</comment>
<protein>
    <recommendedName>
        <fullName evidence="4">Lipoprotein</fullName>
    </recommendedName>
</protein>
<dbReference type="AlphaFoldDB" id="A0A3A5K6S3"/>
<feature type="signal peptide" evidence="1">
    <location>
        <begin position="1"/>
        <end position="17"/>
    </location>
</feature>
<sequence>MVFIRILFVLCLFPLTACTFLSPEAEYIPDNEVLPAATLGKPYLFKISILGGRVFGGAERKAGIVEPDDTGIFVRNCKLPDSVITEGTRDIKDHNCVEVYGTPTKSGLIKINLSSGMYGNMFVPGSYFSKDYTLTVVSP</sequence>
<name>A0A3A5K6S3_9ENTR</name>
<dbReference type="RefSeq" id="WP_120063871.1">
    <property type="nucleotide sequence ID" value="NZ_QZWH01000008.1"/>
</dbReference>
<keyword evidence="1" id="KW-0732">Signal</keyword>
<keyword evidence="3" id="KW-1185">Reference proteome</keyword>
<accession>A0A3A5K6S3</accession>
<evidence type="ECO:0000313" key="3">
    <source>
        <dbReference type="Proteomes" id="UP000276295"/>
    </source>
</evidence>
<dbReference type="Proteomes" id="UP000276295">
    <property type="component" value="Unassembled WGS sequence"/>
</dbReference>
<dbReference type="OrthoDB" id="6444357at2"/>
<feature type="chain" id="PRO_5017479344" description="Lipoprotein" evidence="1">
    <location>
        <begin position="18"/>
        <end position="139"/>
    </location>
</feature>
<dbReference type="EMBL" id="QZWH01000008">
    <property type="protein sequence ID" value="RJT26570.1"/>
    <property type="molecule type" value="Genomic_DNA"/>
</dbReference>
<evidence type="ECO:0000256" key="1">
    <source>
        <dbReference type="SAM" id="SignalP"/>
    </source>
</evidence>
<evidence type="ECO:0000313" key="2">
    <source>
        <dbReference type="EMBL" id="RJT26570.1"/>
    </source>
</evidence>
<reference evidence="2 3" key="1">
    <citation type="submission" date="2018-09" db="EMBL/GenBank/DDBJ databases">
        <title>Draft genome sequence of Buttiauxella izardii CCUG 35510T.</title>
        <authorList>
            <person name="Salva-Serra F."/>
            <person name="Marathe N."/>
            <person name="Moore E."/>
            <person name="Stadler-Svensson L."/>
            <person name="Engstrom-Jakobsson H."/>
        </authorList>
    </citation>
    <scope>NUCLEOTIDE SEQUENCE [LARGE SCALE GENOMIC DNA]</scope>
    <source>
        <strain evidence="2 3">CCUG 35510</strain>
    </source>
</reference>
<gene>
    <name evidence="2" type="ORF">D6029_05915</name>
</gene>
<evidence type="ECO:0008006" key="4">
    <source>
        <dbReference type="Google" id="ProtNLM"/>
    </source>
</evidence>
<organism evidence="2 3">
    <name type="scientific">Buttiauxella izardii</name>
    <dbReference type="NCBI Taxonomy" id="82991"/>
    <lineage>
        <taxon>Bacteria</taxon>
        <taxon>Pseudomonadati</taxon>
        <taxon>Pseudomonadota</taxon>
        <taxon>Gammaproteobacteria</taxon>
        <taxon>Enterobacterales</taxon>
        <taxon>Enterobacteriaceae</taxon>
        <taxon>Buttiauxella</taxon>
    </lineage>
</organism>
<proteinExistence type="predicted"/>